<dbReference type="FunFam" id="3.30.160.60:FF:000634">
    <property type="entry name" value="Zinc finger X-chromosomal protein"/>
    <property type="match status" value="1"/>
</dbReference>
<evidence type="ECO:0000256" key="8">
    <source>
        <dbReference type="ARBA" id="ARBA00023242"/>
    </source>
</evidence>
<evidence type="ECO:0000256" key="3">
    <source>
        <dbReference type="ARBA" id="ARBA00022737"/>
    </source>
</evidence>
<comment type="subcellular location">
    <subcellularLocation>
        <location evidence="1">Nucleus</location>
    </subcellularLocation>
</comment>
<evidence type="ECO:0000256" key="1">
    <source>
        <dbReference type="ARBA" id="ARBA00004123"/>
    </source>
</evidence>
<organism evidence="11 12">
    <name type="scientific">Octopus sinensis</name>
    <name type="common">East Asian common octopus</name>
    <dbReference type="NCBI Taxonomy" id="2607531"/>
    <lineage>
        <taxon>Eukaryota</taxon>
        <taxon>Metazoa</taxon>
        <taxon>Spiralia</taxon>
        <taxon>Lophotrochozoa</taxon>
        <taxon>Mollusca</taxon>
        <taxon>Cephalopoda</taxon>
        <taxon>Coleoidea</taxon>
        <taxon>Octopodiformes</taxon>
        <taxon>Octopoda</taxon>
        <taxon>Incirrata</taxon>
        <taxon>Octopodidae</taxon>
        <taxon>Octopus</taxon>
    </lineage>
</organism>
<dbReference type="GO" id="GO:0008270">
    <property type="term" value="F:zinc ion binding"/>
    <property type="evidence" value="ECO:0007669"/>
    <property type="project" value="UniProtKB-KW"/>
</dbReference>
<feature type="domain" description="C2H2-type" evidence="10">
    <location>
        <begin position="53"/>
        <end position="80"/>
    </location>
</feature>
<keyword evidence="11" id="KW-1185">Reference proteome</keyword>
<evidence type="ECO:0000256" key="9">
    <source>
        <dbReference type="PROSITE-ProRule" id="PRU00042"/>
    </source>
</evidence>
<keyword evidence="7" id="KW-0804">Transcription</keyword>
<evidence type="ECO:0000256" key="5">
    <source>
        <dbReference type="ARBA" id="ARBA00022833"/>
    </source>
</evidence>
<dbReference type="PROSITE" id="PS00028">
    <property type="entry name" value="ZINC_FINGER_C2H2_1"/>
    <property type="match status" value="2"/>
</dbReference>
<keyword evidence="8" id="KW-0539">Nucleus</keyword>
<dbReference type="Pfam" id="PF00096">
    <property type="entry name" value="zf-C2H2"/>
    <property type="match status" value="2"/>
</dbReference>
<keyword evidence="2" id="KW-0479">Metal-binding</keyword>
<feature type="domain" description="C2H2-type" evidence="10">
    <location>
        <begin position="83"/>
        <end position="110"/>
    </location>
</feature>
<sequence>MEIELWEDNVKSETQSRMIRFIDEISKDVGKTSYYCDICKKSFTLKRQNAKPHHCDICGKSFSQKSNLTTHLYIHTGHNPRPHCCDICGKSFSQKSNLTTHKYTHTGGKPKPYHCDICGKSFSKKKFGNSLHVFDEHKCKE</sequence>
<dbReference type="SUPFAM" id="SSF57667">
    <property type="entry name" value="beta-beta-alpha zinc fingers"/>
    <property type="match status" value="1"/>
</dbReference>
<dbReference type="PANTHER" id="PTHR24394">
    <property type="entry name" value="ZINC FINGER PROTEIN"/>
    <property type="match status" value="1"/>
</dbReference>
<evidence type="ECO:0000256" key="2">
    <source>
        <dbReference type="ARBA" id="ARBA00022723"/>
    </source>
</evidence>
<proteinExistence type="predicted"/>
<dbReference type="FunFam" id="3.30.160.60:FF:000744">
    <property type="entry name" value="zinc finger E-box-binding homeobox 1"/>
    <property type="match status" value="1"/>
</dbReference>
<evidence type="ECO:0000256" key="4">
    <source>
        <dbReference type="ARBA" id="ARBA00022771"/>
    </source>
</evidence>
<dbReference type="InterPro" id="IPR013087">
    <property type="entry name" value="Znf_C2H2_type"/>
</dbReference>
<dbReference type="Gene3D" id="3.30.160.60">
    <property type="entry name" value="Classic Zinc Finger"/>
    <property type="match status" value="3"/>
</dbReference>
<dbReference type="GO" id="GO:0005634">
    <property type="term" value="C:nucleus"/>
    <property type="evidence" value="ECO:0007669"/>
    <property type="project" value="UniProtKB-SubCell"/>
</dbReference>
<dbReference type="Proteomes" id="UP000515154">
    <property type="component" value="Linkage group LG30"/>
</dbReference>
<name>A0A6P7TXW9_9MOLL</name>
<dbReference type="RefSeq" id="XP_029653248.1">
    <property type="nucleotide sequence ID" value="XM_029797388.1"/>
</dbReference>
<dbReference type="GO" id="GO:0000981">
    <property type="term" value="F:DNA-binding transcription factor activity, RNA polymerase II-specific"/>
    <property type="evidence" value="ECO:0007669"/>
    <property type="project" value="TreeGrafter"/>
</dbReference>
<evidence type="ECO:0000259" key="10">
    <source>
        <dbReference type="PROSITE" id="PS50157"/>
    </source>
</evidence>
<dbReference type="KEGG" id="osn:115226390"/>
<dbReference type="InterPro" id="IPR036236">
    <property type="entry name" value="Znf_C2H2_sf"/>
</dbReference>
<keyword evidence="5" id="KW-0862">Zinc</keyword>
<evidence type="ECO:0000313" key="12">
    <source>
        <dbReference type="RefSeq" id="XP_029653248.1"/>
    </source>
</evidence>
<dbReference type="GO" id="GO:0003677">
    <property type="term" value="F:DNA binding"/>
    <property type="evidence" value="ECO:0007669"/>
    <property type="project" value="UniProtKB-KW"/>
</dbReference>
<dbReference type="PANTHER" id="PTHR24394:SF48">
    <property type="entry name" value="ZINC FINGER PROTEIN 771"/>
    <property type="match status" value="1"/>
</dbReference>
<evidence type="ECO:0000256" key="7">
    <source>
        <dbReference type="ARBA" id="ARBA00023163"/>
    </source>
</evidence>
<reference evidence="12" key="1">
    <citation type="submission" date="2025-08" db="UniProtKB">
        <authorList>
            <consortium name="RefSeq"/>
        </authorList>
    </citation>
    <scope>IDENTIFICATION</scope>
</reference>
<dbReference type="PROSITE" id="PS50157">
    <property type="entry name" value="ZINC_FINGER_C2H2_2"/>
    <property type="match status" value="2"/>
</dbReference>
<gene>
    <name evidence="12" type="primary">LOC115226390</name>
</gene>
<accession>A0A6P7TXW9</accession>
<keyword evidence="6" id="KW-0805">Transcription regulation</keyword>
<evidence type="ECO:0000313" key="11">
    <source>
        <dbReference type="Proteomes" id="UP000515154"/>
    </source>
</evidence>
<keyword evidence="4 9" id="KW-0863">Zinc-finger</keyword>
<evidence type="ECO:0000256" key="6">
    <source>
        <dbReference type="ARBA" id="ARBA00023015"/>
    </source>
</evidence>
<protein>
    <submittedName>
        <fullName evidence="12">Zinc finger protein 765-like</fullName>
    </submittedName>
</protein>
<keyword evidence="3" id="KW-0677">Repeat</keyword>
<dbReference type="SMART" id="SM00355">
    <property type="entry name" value="ZnF_C2H2"/>
    <property type="match status" value="3"/>
</dbReference>
<dbReference type="AlphaFoldDB" id="A0A6P7TXW9"/>